<proteinExistence type="predicted"/>
<name>A0A6B9ZHK3_9BACT</name>
<evidence type="ECO:0000313" key="1">
    <source>
        <dbReference type="EMBL" id="QHS61239.1"/>
    </source>
</evidence>
<protein>
    <submittedName>
        <fullName evidence="1">Uncharacterized protein</fullName>
    </submittedName>
</protein>
<dbReference type="RefSeq" id="WP_162332916.1">
    <property type="nucleotide sequence ID" value="NZ_CP048113.1"/>
</dbReference>
<dbReference type="EMBL" id="CP048113">
    <property type="protein sequence ID" value="QHS61239.1"/>
    <property type="molecule type" value="Genomic_DNA"/>
</dbReference>
<organism evidence="1 2">
    <name type="scientific">Chitinophaga agri</name>
    <dbReference type="NCBI Taxonomy" id="2703787"/>
    <lineage>
        <taxon>Bacteria</taxon>
        <taxon>Pseudomonadati</taxon>
        <taxon>Bacteroidota</taxon>
        <taxon>Chitinophagia</taxon>
        <taxon>Chitinophagales</taxon>
        <taxon>Chitinophagaceae</taxon>
        <taxon>Chitinophaga</taxon>
    </lineage>
</organism>
<dbReference type="AlphaFoldDB" id="A0A6B9ZHK3"/>
<reference evidence="1 2" key="1">
    <citation type="submission" date="2020-01" db="EMBL/GenBank/DDBJ databases">
        <title>Complete genome sequence of Chitinophaga sp. H33E-04 isolated from quinoa roots.</title>
        <authorList>
            <person name="Weon H.-Y."/>
            <person name="Lee S.A."/>
        </authorList>
    </citation>
    <scope>NUCLEOTIDE SEQUENCE [LARGE SCALE GENOMIC DNA]</scope>
    <source>
        <strain evidence="1 2">H33E-04</strain>
    </source>
</reference>
<dbReference type="Proteomes" id="UP000476411">
    <property type="component" value="Chromosome"/>
</dbReference>
<dbReference type="KEGG" id="chih:GWR21_17030"/>
<keyword evidence="2" id="KW-1185">Reference proteome</keyword>
<accession>A0A6B9ZHK3</accession>
<gene>
    <name evidence="1" type="ORF">GWR21_17030</name>
</gene>
<sequence length="71" mass="8040">MDNRNEPKVMPAYIITEELNDQISYEAPDIENAQIRESIQILARILLSAQMSETSRIKVVNLSLPLKNKAA</sequence>
<evidence type="ECO:0000313" key="2">
    <source>
        <dbReference type="Proteomes" id="UP000476411"/>
    </source>
</evidence>